<dbReference type="EMBL" id="CM045768">
    <property type="protein sequence ID" value="KAI7983948.1"/>
    <property type="molecule type" value="Genomic_DNA"/>
</dbReference>
<reference evidence="1 2" key="1">
    <citation type="journal article" date="2022" name="Plant J.">
        <title>Chromosome-level genome of Camellia lanceoleosa provides a valuable resource for understanding genome evolution and self-incompatibility.</title>
        <authorList>
            <person name="Gong W."/>
            <person name="Xiao S."/>
            <person name="Wang L."/>
            <person name="Liao Z."/>
            <person name="Chang Y."/>
            <person name="Mo W."/>
            <person name="Hu G."/>
            <person name="Li W."/>
            <person name="Zhao G."/>
            <person name="Zhu H."/>
            <person name="Hu X."/>
            <person name="Ji K."/>
            <person name="Xiang X."/>
            <person name="Song Q."/>
            <person name="Yuan D."/>
            <person name="Jin S."/>
            <person name="Zhang L."/>
        </authorList>
    </citation>
    <scope>NUCLEOTIDE SEQUENCE [LARGE SCALE GENOMIC DNA]</scope>
    <source>
        <strain evidence="1">SQ_2022a</strain>
    </source>
</reference>
<protein>
    <submittedName>
        <fullName evidence="1">Uncharacterized protein</fullName>
    </submittedName>
</protein>
<name>A0ACC0F773_9ERIC</name>
<evidence type="ECO:0000313" key="2">
    <source>
        <dbReference type="Proteomes" id="UP001060215"/>
    </source>
</evidence>
<dbReference type="Proteomes" id="UP001060215">
    <property type="component" value="Chromosome 11"/>
</dbReference>
<sequence length="73" mass="8114">MVDSAVLYSEGVWIWQGLMLFTVLLHATALSNGGPLLTHFMLLLLHAAARGVVVVDSTYLHYQTCTRPEDLKQ</sequence>
<evidence type="ECO:0000313" key="1">
    <source>
        <dbReference type="EMBL" id="KAI7983948.1"/>
    </source>
</evidence>
<gene>
    <name evidence="1" type="ORF">LOK49_LG15G01081</name>
</gene>
<keyword evidence="2" id="KW-1185">Reference proteome</keyword>
<comment type="caution">
    <text evidence="1">The sequence shown here is derived from an EMBL/GenBank/DDBJ whole genome shotgun (WGS) entry which is preliminary data.</text>
</comment>
<organism evidence="1 2">
    <name type="scientific">Camellia lanceoleosa</name>
    <dbReference type="NCBI Taxonomy" id="1840588"/>
    <lineage>
        <taxon>Eukaryota</taxon>
        <taxon>Viridiplantae</taxon>
        <taxon>Streptophyta</taxon>
        <taxon>Embryophyta</taxon>
        <taxon>Tracheophyta</taxon>
        <taxon>Spermatophyta</taxon>
        <taxon>Magnoliopsida</taxon>
        <taxon>eudicotyledons</taxon>
        <taxon>Gunneridae</taxon>
        <taxon>Pentapetalae</taxon>
        <taxon>asterids</taxon>
        <taxon>Ericales</taxon>
        <taxon>Theaceae</taxon>
        <taxon>Camellia</taxon>
    </lineage>
</organism>
<proteinExistence type="predicted"/>
<accession>A0ACC0F773</accession>